<keyword evidence="1" id="KW-0732">Signal</keyword>
<evidence type="ECO:0000256" key="1">
    <source>
        <dbReference type="SAM" id="SignalP"/>
    </source>
</evidence>
<keyword evidence="3" id="KW-1185">Reference proteome</keyword>
<dbReference type="AlphaFoldDB" id="A0AAV8UHM8"/>
<proteinExistence type="predicted"/>
<reference evidence="2 3" key="1">
    <citation type="journal article" date="2023" name="Nat. Commun.">
        <title>Origin of minicircular mitochondrial genomes in red algae.</title>
        <authorList>
            <person name="Lee Y."/>
            <person name="Cho C.H."/>
            <person name="Lee Y.M."/>
            <person name="Park S.I."/>
            <person name="Yang J.H."/>
            <person name="West J.A."/>
            <person name="Bhattacharya D."/>
            <person name="Yoon H.S."/>
        </authorList>
    </citation>
    <scope>NUCLEOTIDE SEQUENCE [LARGE SCALE GENOMIC DNA]</scope>
    <source>
        <strain evidence="2 3">CCMP1338</strain>
        <tissue evidence="2">Whole cell</tissue>
    </source>
</reference>
<name>A0AAV8UHM8_9RHOD</name>
<gene>
    <name evidence="2" type="ORF">NDN08_000126</name>
</gene>
<dbReference type="Proteomes" id="UP001157974">
    <property type="component" value="Unassembled WGS sequence"/>
</dbReference>
<protein>
    <submittedName>
        <fullName evidence="2">Uncharacterized protein</fullName>
    </submittedName>
</protein>
<feature type="chain" id="PRO_5043429152" evidence="1">
    <location>
        <begin position="28"/>
        <end position="646"/>
    </location>
</feature>
<organism evidence="2 3">
    <name type="scientific">Rhodosorus marinus</name>
    <dbReference type="NCBI Taxonomy" id="101924"/>
    <lineage>
        <taxon>Eukaryota</taxon>
        <taxon>Rhodophyta</taxon>
        <taxon>Stylonematophyceae</taxon>
        <taxon>Stylonematales</taxon>
        <taxon>Stylonemataceae</taxon>
        <taxon>Rhodosorus</taxon>
    </lineage>
</organism>
<feature type="signal peptide" evidence="1">
    <location>
        <begin position="1"/>
        <end position="27"/>
    </location>
</feature>
<evidence type="ECO:0000313" key="3">
    <source>
        <dbReference type="Proteomes" id="UP001157974"/>
    </source>
</evidence>
<comment type="caution">
    <text evidence="2">The sequence shown here is derived from an EMBL/GenBank/DDBJ whole genome shotgun (WGS) entry which is preliminary data.</text>
</comment>
<dbReference type="EMBL" id="JAMWBK010000013">
    <property type="protein sequence ID" value="KAJ8900827.1"/>
    <property type="molecule type" value="Genomic_DNA"/>
</dbReference>
<sequence length="646" mass="71042">MPLSSRVMGVLLLSTALVCRTTNACSADQLCAEELPIEYGVTATIMGPYDLIASNPNGDGSTVLVGTVDVRAQSTRVRVRVRMNSGYAGSSVEAGVYTSVEDLESCGKSTNYKSRSFRNPNVRTVSFRYDRHLRSPLGDCCGDLFYFASVSFTFGSAAGTATIRSEGNSFCSESSAMGFAYCQYPLACISTTPPTASPRPTPNQITKTKTGQFVYASCQSCTADAMADPLVGTCVGSMTATTDPENGVLTVDIDLGDNVVAYRWAQIDRFNFVFAQNYNLIGLTRLNSNDNLVDDVTWRDYVLDDTIPLDYLDPDPRLFQSRISREFDISGTCNGPTLLVSLLVENSNGNLYELALAESDHCEISFAYEVEDGKLLGISRLPIDTDDYCADNTKSRTLYTVSTIANYRPVNTPLLVPTTATPTPDLDAAGPINTVGYVIVNCFQYDADGFTRNSNCDDLTPIGTCFPVTIQEMPELGSPYSEDQARYEIGVDFTQSQGPDFQIAFADVRRGRQPRWLIGYDFEFEDENNVTVEGSFSGFRGLEPYLTSRLTNYVQRRFTDEDCKINHDPVPCSNIRCTRASFSTHINQIIAIQKTDSSSVDYYGLRIVQDCGQIPANVNDIPEVFSTPLDDNFCTNQLPNPPTNRR</sequence>
<evidence type="ECO:0000313" key="2">
    <source>
        <dbReference type="EMBL" id="KAJ8900827.1"/>
    </source>
</evidence>
<accession>A0AAV8UHM8</accession>